<feature type="compositionally biased region" description="Low complexity" evidence="4">
    <location>
        <begin position="846"/>
        <end position="858"/>
    </location>
</feature>
<proteinExistence type="inferred from homology"/>
<protein>
    <submittedName>
        <fullName evidence="6">Pentatricopeptide repeat-containing protein At5g02830, chloroplastic isoform X1</fullName>
    </submittedName>
</protein>
<feature type="compositionally biased region" description="Basic residues" evidence="4">
    <location>
        <begin position="25"/>
        <end position="34"/>
    </location>
</feature>
<dbReference type="OrthoDB" id="185373at2759"/>
<feature type="repeat" description="PPR" evidence="3">
    <location>
        <begin position="254"/>
        <end position="288"/>
    </location>
</feature>
<evidence type="ECO:0000256" key="4">
    <source>
        <dbReference type="SAM" id="MobiDB-lite"/>
    </source>
</evidence>
<feature type="region of interest" description="Disordered" evidence="4">
    <location>
        <begin position="836"/>
        <end position="858"/>
    </location>
</feature>
<dbReference type="NCBIfam" id="TIGR00756">
    <property type="entry name" value="PPR"/>
    <property type="match status" value="5"/>
</dbReference>
<dbReference type="Pfam" id="PF13041">
    <property type="entry name" value="PPR_2"/>
    <property type="match status" value="2"/>
</dbReference>
<organism evidence="5 6">
    <name type="scientific">Coffea arabica</name>
    <name type="common">Arabian coffee</name>
    <dbReference type="NCBI Taxonomy" id="13443"/>
    <lineage>
        <taxon>Eukaryota</taxon>
        <taxon>Viridiplantae</taxon>
        <taxon>Streptophyta</taxon>
        <taxon>Embryophyta</taxon>
        <taxon>Tracheophyta</taxon>
        <taxon>Spermatophyta</taxon>
        <taxon>Magnoliopsida</taxon>
        <taxon>eudicotyledons</taxon>
        <taxon>Gunneridae</taxon>
        <taxon>Pentapetalae</taxon>
        <taxon>asterids</taxon>
        <taxon>lamiids</taxon>
        <taxon>Gentianales</taxon>
        <taxon>Rubiaceae</taxon>
        <taxon>Ixoroideae</taxon>
        <taxon>Gardenieae complex</taxon>
        <taxon>Bertiereae - Coffeeae clade</taxon>
        <taxon>Coffeeae</taxon>
        <taxon>Coffea</taxon>
    </lineage>
</organism>
<dbReference type="PANTHER" id="PTHR46128">
    <property type="entry name" value="MITOCHONDRIAL GROUP I INTRON SPLICING FACTOR CCM1"/>
    <property type="match status" value="1"/>
</dbReference>
<dbReference type="GeneID" id="113694512"/>
<sequence length="858" mass="96188">MRDAIAILASCSVTLPATHAPAPPSHHRRRRCRPSPRTNQSLNSTAPSLHSTVRWDYASTSRNRNRKRLEYYTDLTSNLARDGRFRDLFMIAESFVVSGGKPSQFVALLDVNIVSAGISRMIKDGRLGSLIEVLGGLRKLGFAVVELFDGLAVEALRQVCRRQLGKRDDVEEIVSLLETLQGLGFSTKEFVAPSEIIRLCVYRRTPSAAIRYAQIFPQVHTLLCTIMIEFGKKRDLVSALSVFEVSKQNQGCPNMYAYRTIIDVCGLCGDYLKSRSIYEELLDCKFIPNIYVFNSLMNVNASDFSYMLHIYKQMQKVGVTADLASYNILLKSCCLAARAHLALDIYRDVQHLESKGALKLDVFTYCTMIKVLADARMWRMALEIKEHMLLAGVIPNTVTWSSLISACANAGLAEQAIQLFEEMLQAGCEPNSQCCNALLHACVEAHQYDRAFRLFKSWKENGIKMSVRKDFHWMNKINDYACSKHENSSTITCRTSDSEHPSFPIRFSFAPTTSTYNILMKACGTDYYHAKALMDEMKMEGLSPNNITWSILIDICGGSGNVHGALQILRSMHQAGTQPDVVTYTTAIKICVEHKNIKVAFSLLAEMKRYQIKPNLVTYNTLLRARSQYGSLQEVQQCLAIYQDMRKAGYKPNDFYLKLLIEEWCEGVIQQNKQNKGQIASDRASLGPQSLLLEKVAEHLQDSNAESLSIDIRGLTKIEARIMVLAVLRMIKEKYNPGDSVRDDLLIILEEEPSGCGSRHETGSTEAIASLLQYDLGLEVLSVGSVDGRNFNGGFDISFLYPNSKVLQRRDLPLKLESPSRRPVPLQRLKVTKGSLHHWLQKGGASTSRSDSSPSAEK</sequence>
<feature type="compositionally biased region" description="Polar residues" evidence="4">
    <location>
        <begin position="39"/>
        <end position="48"/>
    </location>
</feature>
<keyword evidence="2" id="KW-0677">Repeat</keyword>
<dbReference type="Proteomes" id="UP001652660">
    <property type="component" value="Chromosome 6e"/>
</dbReference>
<dbReference type="InterPro" id="IPR011990">
    <property type="entry name" value="TPR-like_helical_dom_sf"/>
</dbReference>
<feature type="repeat" description="PPR" evidence="3">
    <location>
        <begin position="580"/>
        <end position="614"/>
    </location>
</feature>
<reference evidence="6" key="2">
    <citation type="submission" date="2025-08" db="UniProtKB">
        <authorList>
            <consortium name="RefSeq"/>
        </authorList>
    </citation>
    <scope>IDENTIFICATION</scope>
    <source>
        <tissue evidence="6">Leaves</tissue>
    </source>
</reference>
<gene>
    <name evidence="6" type="primary">LOC113694512</name>
</gene>
<feature type="region of interest" description="Disordered" evidence="4">
    <location>
        <begin position="18"/>
        <end position="48"/>
    </location>
</feature>
<feature type="repeat" description="PPR" evidence="3">
    <location>
        <begin position="396"/>
        <end position="430"/>
    </location>
</feature>
<reference evidence="5" key="1">
    <citation type="journal article" date="2025" name="Foods">
        <title>Unveiling the Microbial Signatures of Arabica Coffee Cherries: Insights into Ripeness Specific Diversity, Functional Traits, and Implications for Quality and Safety.</title>
        <authorList>
            <consortium name="RefSeq"/>
            <person name="Tenea G.N."/>
            <person name="Cifuentes V."/>
            <person name="Reyes P."/>
            <person name="Cevallos-Vallejos M."/>
        </authorList>
    </citation>
    <scope>NUCLEOTIDE SEQUENCE [LARGE SCALE GENOMIC DNA]</scope>
</reference>
<evidence type="ECO:0000256" key="3">
    <source>
        <dbReference type="PROSITE-ProRule" id="PRU00708"/>
    </source>
</evidence>
<dbReference type="InterPro" id="IPR002885">
    <property type="entry name" value="PPR_rpt"/>
</dbReference>
<comment type="similarity">
    <text evidence="1">Belongs to the PPR family. P subfamily.</text>
</comment>
<feature type="repeat" description="PPR" evidence="3">
    <location>
        <begin position="615"/>
        <end position="652"/>
    </location>
</feature>
<dbReference type="RefSeq" id="XP_027069135.1">
    <property type="nucleotide sequence ID" value="XM_027213334.2"/>
</dbReference>
<evidence type="ECO:0000256" key="1">
    <source>
        <dbReference type="ARBA" id="ARBA00007626"/>
    </source>
</evidence>
<evidence type="ECO:0000256" key="2">
    <source>
        <dbReference type="ARBA" id="ARBA00022737"/>
    </source>
</evidence>
<feature type="repeat" description="PPR" evidence="3">
    <location>
        <begin position="431"/>
        <end position="465"/>
    </location>
</feature>
<keyword evidence="5" id="KW-1185">Reference proteome</keyword>
<feature type="repeat" description="PPR" evidence="3">
    <location>
        <begin position="545"/>
        <end position="579"/>
    </location>
</feature>
<dbReference type="Gene3D" id="1.25.40.10">
    <property type="entry name" value="Tetratricopeptide repeat domain"/>
    <property type="match status" value="3"/>
</dbReference>
<evidence type="ECO:0000313" key="6">
    <source>
        <dbReference type="RefSeq" id="XP_027069135.1"/>
    </source>
</evidence>
<accession>A0A6P6STL2</accession>
<dbReference type="Pfam" id="PF13812">
    <property type="entry name" value="PPR_3"/>
    <property type="match status" value="2"/>
</dbReference>
<feature type="repeat" description="PPR" evidence="3">
    <location>
        <begin position="361"/>
        <end position="395"/>
    </location>
</feature>
<name>A0A6P6STL2_COFAR</name>
<dbReference type="PANTHER" id="PTHR46128:SF329">
    <property type="entry name" value="MITOCHONDRIAL GROUP I INTRON SPLICING FACTOR DMR1"/>
    <property type="match status" value="1"/>
</dbReference>
<dbReference type="InterPro" id="IPR050872">
    <property type="entry name" value="PPR_P_subfamily"/>
</dbReference>
<dbReference type="Pfam" id="PF01535">
    <property type="entry name" value="PPR"/>
    <property type="match status" value="1"/>
</dbReference>
<dbReference type="PROSITE" id="PS51375">
    <property type="entry name" value="PPR"/>
    <property type="match status" value="7"/>
</dbReference>
<evidence type="ECO:0000313" key="5">
    <source>
        <dbReference type="Proteomes" id="UP001652660"/>
    </source>
</evidence>
<dbReference type="AlphaFoldDB" id="A0A6P6STL2"/>